<keyword evidence="2" id="KW-1185">Reference proteome</keyword>
<dbReference type="PANTHER" id="PTHR33090">
    <property type="entry name" value="DUF3774 DOMAIN PROTEIN-RELATED"/>
    <property type="match status" value="1"/>
</dbReference>
<sequence length="98" mass="10982">MSAAARKAWFVAASIGAVEALKDQVGICRWNFIIRSVHQHAKNNLRSSLNQANKAISSSPASREIFNSNNFYNKAKKPEEKVKRVMDLSCWGPSTVRF</sequence>
<evidence type="ECO:0008006" key="3">
    <source>
        <dbReference type="Google" id="ProtNLM"/>
    </source>
</evidence>
<reference evidence="1 2" key="1">
    <citation type="submission" date="2014-04" db="EMBL/GenBank/DDBJ databases">
        <authorList>
            <consortium name="International Citrus Genome Consortium"/>
            <person name="Gmitter F."/>
            <person name="Chen C."/>
            <person name="Farmerie W."/>
            <person name="Harkins T."/>
            <person name="Desany B."/>
            <person name="Mohiuddin M."/>
            <person name="Kodira C."/>
            <person name="Borodovsky M."/>
            <person name="Lomsadze A."/>
            <person name="Burns P."/>
            <person name="Jenkins J."/>
            <person name="Prochnik S."/>
            <person name="Shu S."/>
            <person name="Chapman J."/>
            <person name="Pitluck S."/>
            <person name="Schmutz J."/>
            <person name="Rokhsar D."/>
        </authorList>
    </citation>
    <scope>NUCLEOTIDE SEQUENCE</scope>
</reference>
<evidence type="ECO:0000313" key="1">
    <source>
        <dbReference type="EMBL" id="KDO74259.1"/>
    </source>
</evidence>
<protein>
    <recommendedName>
        <fullName evidence="3">Wound-responsive family protein</fullName>
    </recommendedName>
</protein>
<dbReference type="EMBL" id="KK784884">
    <property type="protein sequence ID" value="KDO74259.1"/>
    <property type="molecule type" value="Genomic_DNA"/>
</dbReference>
<gene>
    <name evidence="1" type="ORF">CISIN_1g034330mg</name>
</gene>
<dbReference type="AlphaFoldDB" id="A0A067G3R2"/>
<dbReference type="InterPro" id="IPR022251">
    <property type="entry name" value="DUF3774_wound-induced"/>
</dbReference>
<accession>A0A067G3R2</accession>
<organism evidence="1 2">
    <name type="scientific">Citrus sinensis</name>
    <name type="common">Sweet orange</name>
    <name type="synonym">Citrus aurantium var. sinensis</name>
    <dbReference type="NCBI Taxonomy" id="2711"/>
    <lineage>
        <taxon>Eukaryota</taxon>
        <taxon>Viridiplantae</taxon>
        <taxon>Streptophyta</taxon>
        <taxon>Embryophyta</taxon>
        <taxon>Tracheophyta</taxon>
        <taxon>Spermatophyta</taxon>
        <taxon>Magnoliopsida</taxon>
        <taxon>eudicotyledons</taxon>
        <taxon>Gunneridae</taxon>
        <taxon>Pentapetalae</taxon>
        <taxon>rosids</taxon>
        <taxon>malvids</taxon>
        <taxon>Sapindales</taxon>
        <taxon>Rutaceae</taxon>
        <taxon>Aurantioideae</taxon>
        <taxon>Citrus</taxon>
    </lineage>
</organism>
<evidence type="ECO:0000313" key="2">
    <source>
        <dbReference type="Proteomes" id="UP000027120"/>
    </source>
</evidence>
<proteinExistence type="predicted"/>
<dbReference type="Pfam" id="PF12609">
    <property type="entry name" value="DUF3774"/>
    <property type="match status" value="1"/>
</dbReference>
<dbReference type="Proteomes" id="UP000027120">
    <property type="component" value="Unassembled WGS sequence"/>
</dbReference>
<name>A0A067G3R2_CITSI</name>
<dbReference type="STRING" id="2711.A0A067G3R2"/>